<accession>A0A167LG97</accession>
<organism evidence="11 12">
    <name type="scientific">Cordyceps fumosorosea (strain ARSEF 2679)</name>
    <name type="common">Isaria fumosorosea</name>
    <dbReference type="NCBI Taxonomy" id="1081104"/>
    <lineage>
        <taxon>Eukaryota</taxon>
        <taxon>Fungi</taxon>
        <taxon>Dikarya</taxon>
        <taxon>Ascomycota</taxon>
        <taxon>Pezizomycotina</taxon>
        <taxon>Sordariomycetes</taxon>
        <taxon>Hypocreomycetidae</taxon>
        <taxon>Hypocreales</taxon>
        <taxon>Cordycipitaceae</taxon>
        <taxon>Cordyceps</taxon>
    </lineage>
</organism>
<keyword evidence="6 9" id="KW-0732">Signal</keyword>
<dbReference type="Pfam" id="PF05730">
    <property type="entry name" value="CFEM"/>
    <property type="match status" value="1"/>
</dbReference>
<comment type="similarity">
    <text evidence="3">Belongs to the RBT5 family.</text>
</comment>
<keyword evidence="5" id="KW-0472">Membrane</keyword>
<dbReference type="InterPro" id="IPR008427">
    <property type="entry name" value="Extracellular_membr_CFEM_dom"/>
</dbReference>
<feature type="chain" id="PRO_5007889832" evidence="9">
    <location>
        <begin position="18"/>
        <end position="126"/>
    </location>
</feature>
<evidence type="ECO:0000259" key="10">
    <source>
        <dbReference type="SMART" id="SM00747"/>
    </source>
</evidence>
<sequence length="126" mass="13649">MKNIAMSILAVVAFAQASPVAKPSETPRPITPAPIIPPPLGDIRGLDMQDPGLPKDKIPSCAILCINSYADKRGKCELADHHCICADLDFQDPDIMRCTIDGCGYTKSQNRVVPAVENFCAERLKN</sequence>
<name>A0A167LG97_CORFA</name>
<keyword evidence="4" id="KW-0964">Secreted</keyword>
<dbReference type="GO" id="GO:0098552">
    <property type="term" value="C:side of membrane"/>
    <property type="evidence" value="ECO:0007669"/>
    <property type="project" value="UniProtKB-KW"/>
</dbReference>
<keyword evidence="7" id="KW-1015">Disulfide bond</keyword>
<dbReference type="GeneID" id="30025411"/>
<feature type="domain" description="CFEM" evidence="10">
    <location>
        <begin position="54"/>
        <end position="121"/>
    </location>
</feature>
<evidence type="ECO:0000256" key="8">
    <source>
        <dbReference type="ARBA" id="ARBA00023288"/>
    </source>
</evidence>
<keyword evidence="5" id="KW-0325">Glycoprotein</keyword>
<feature type="signal peptide" evidence="9">
    <location>
        <begin position="1"/>
        <end position="17"/>
    </location>
</feature>
<keyword evidence="12" id="KW-1185">Reference proteome</keyword>
<evidence type="ECO:0000256" key="3">
    <source>
        <dbReference type="ARBA" id="ARBA00010031"/>
    </source>
</evidence>
<keyword evidence="8" id="KW-0449">Lipoprotein</keyword>
<gene>
    <name evidence="11" type="ORF">ISF_09119</name>
</gene>
<comment type="caution">
    <text evidence="11">The sequence shown here is derived from an EMBL/GenBank/DDBJ whole genome shotgun (WGS) entry which is preliminary data.</text>
</comment>
<evidence type="ECO:0000256" key="1">
    <source>
        <dbReference type="ARBA" id="ARBA00004589"/>
    </source>
</evidence>
<dbReference type="Proteomes" id="UP000076744">
    <property type="component" value="Unassembled WGS sequence"/>
</dbReference>
<proteinExistence type="inferred from homology"/>
<dbReference type="SMART" id="SM00747">
    <property type="entry name" value="CFEM"/>
    <property type="match status" value="1"/>
</dbReference>
<dbReference type="AlphaFoldDB" id="A0A167LG97"/>
<evidence type="ECO:0000256" key="4">
    <source>
        <dbReference type="ARBA" id="ARBA00022525"/>
    </source>
</evidence>
<evidence type="ECO:0000256" key="2">
    <source>
        <dbReference type="ARBA" id="ARBA00004613"/>
    </source>
</evidence>
<evidence type="ECO:0000313" key="12">
    <source>
        <dbReference type="Proteomes" id="UP000076744"/>
    </source>
</evidence>
<evidence type="ECO:0000256" key="6">
    <source>
        <dbReference type="ARBA" id="ARBA00022729"/>
    </source>
</evidence>
<protein>
    <submittedName>
        <fullName evidence="11">Extracellular membrane protein, CFEM domain protein</fullName>
    </submittedName>
</protein>
<evidence type="ECO:0000256" key="9">
    <source>
        <dbReference type="SAM" id="SignalP"/>
    </source>
</evidence>
<comment type="subcellular location">
    <subcellularLocation>
        <location evidence="1">Membrane</location>
        <topology evidence="1">Lipid-anchor</topology>
        <topology evidence="1">GPI-anchor</topology>
    </subcellularLocation>
    <subcellularLocation>
        <location evidence="2">Secreted</location>
    </subcellularLocation>
</comment>
<dbReference type="EMBL" id="AZHB01000041">
    <property type="protein sequence ID" value="OAA53056.1"/>
    <property type="molecule type" value="Genomic_DNA"/>
</dbReference>
<keyword evidence="5" id="KW-0336">GPI-anchor</keyword>
<dbReference type="GO" id="GO:0005576">
    <property type="term" value="C:extracellular region"/>
    <property type="evidence" value="ECO:0007669"/>
    <property type="project" value="UniProtKB-SubCell"/>
</dbReference>
<reference evidence="11 12" key="1">
    <citation type="journal article" date="2016" name="Genome Biol. Evol.">
        <title>Divergent and convergent evolution of fungal pathogenicity.</title>
        <authorList>
            <person name="Shang Y."/>
            <person name="Xiao G."/>
            <person name="Zheng P."/>
            <person name="Cen K."/>
            <person name="Zhan S."/>
            <person name="Wang C."/>
        </authorList>
    </citation>
    <scope>NUCLEOTIDE SEQUENCE [LARGE SCALE GENOMIC DNA]</scope>
    <source>
        <strain evidence="11 12">ARSEF 2679</strain>
    </source>
</reference>
<evidence type="ECO:0000313" key="11">
    <source>
        <dbReference type="EMBL" id="OAA53056.1"/>
    </source>
</evidence>
<dbReference type="RefSeq" id="XP_018700140.1">
    <property type="nucleotide sequence ID" value="XM_018852722.1"/>
</dbReference>
<evidence type="ECO:0000256" key="7">
    <source>
        <dbReference type="ARBA" id="ARBA00023157"/>
    </source>
</evidence>
<evidence type="ECO:0000256" key="5">
    <source>
        <dbReference type="ARBA" id="ARBA00022622"/>
    </source>
</evidence>